<reference evidence="2" key="1">
    <citation type="submission" date="2011-07" db="EMBL/GenBank/DDBJ databases">
        <authorList>
            <consortium name="Caenorhabditis brenneri Sequencing and Analysis Consortium"/>
            <person name="Wilson R.K."/>
        </authorList>
    </citation>
    <scope>NUCLEOTIDE SEQUENCE [LARGE SCALE GENOMIC DNA]</scope>
    <source>
        <strain evidence="2">PB2801</strain>
    </source>
</reference>
<dbReference type="Proteomes" id="UP000008068">
    <property type="component" value="Unassembled WGS sequence"/>
</dbReference>
<evidence type="ECO:0000313" key="2">
    <source>
        <dbReference type="Proteomes" id="UP000008068"/>
    </source>
</evidence>
<protein>
    <submittedName>
        <fullName evidence="1">Uncharacterized protein</fullName>
    </submittedName>
</protein>
<dbReference type="InParanoid" id="G0PKV6"/>
<name>G0PKV6_CAEBE</name>
<evidence type="ECO:0000313" key="1">
    <source>
        <dbReference type="EMBL" id="EGT33146.1"/>
    </source>
</evidence>
<gene>
    <name evidence="1" type="ORF">CAEBREN_08279</name>
</gene>
<dbReference type="HOGENOM" id="CLU_3426958_0_0_1"/>
<dbReference type="AlphaFoldDB" id="G0PKV6"/>
<accession>G0PKV6</accession>
<sequence>MKVNRKRCDQLSLSEIVIHEI</sequence>
<proteinExistence type="predicted"/>
<organism evidence="2">
    <name type="scientific">Caenorhabditis brenneri</name>
    <name type="common">Nematode worm</name>
    <dbReference type="NCBI Taxonomy" id="135651"/>
    <lineage>
        <taxon>Eukaryota</taxon>
        <taxon>Metazoa</taxon>
        <taxon>Ecdysozoa</taxon>
        <taxon>Nematoda</taxon>
        <taxon>Chromadorea</taxon>
        <taxon>Rhabditida</taxon>
        <taxon>Rhabditina</taxon>
        <taxon>Rhabditomorpha</taxon>
        <taxon>Rhabditoidea</taxon>
        <taxon>Rhabditidae</taxon>
        <taxon>Peloderinae</taxon>
        <taxon>Caenorhabditis</taxon>
    </lineage>
</organism>
<dbReference type="EMBL" id="GL380944">
    <property type="protein sequence ID" value="EGT33146.1"/>
    <property type="molecule type" value="Genomic_DNA"/>
</dbReference>
<keyword evidence="2" id="KW-1185">Reference proteome</keyword>